<protein>
    <recommendedName>
        <fullName evidence="6">Lipoprotein</fullName>
    </recommendedName>
</protein>
<dbReference type="Pfam" id="PF03180">
    <property type="entry name" value="Lipoprotein_9"/>
    <property type="match status" value="1"/>
</dbReference>
<dbReference type="AlphaFoldDB" id="A0AAV4LBY0"/>
<feature type="signal peptide" evidence="8">
    <location>
        <begin position="1"/>
        <end position="21"/>
    </location>
</feature>
<evidence type="ECO:0000313" key="10">
    <source>
        <dbReference type="Proteomes" id="UP001057291"/>
    </source>
</evidence>
<dbReference type="CDD" id="cd13526">
    <property type="entry name" value="PBP2_lipoprotein_MetQ_like"/>
    <property type="match status" value="1"/>
</dbReference>
<organism evidence="9 10">
    <name type="scientific">Collibacillus ludicampi</name>
    <dbReference type="NCBI Taxonomy" id="2771369"/>
    <lineage>
        <taxon>Bacteria</taxon>
        <taxon>Bacillati</taxon>
        <taxon>Bacillota</taxon>
        <taxon>Bacilli</taxon>
        <taxon>Bacillales</taxon>
        <taxon>Alicyclobacillaceae</taxon>
        <taxon>Collibacillus</taxon>
    </lineage>
</organism>
<evidence type="ECO:0000256" key="8">
    <source>
        <dbReference type="SAM" id="SignalP"/>
    </source>
</evidence>
<evidence type="ECO:0000256" key="6">
    <source>
        <dbReference type="PIRNR" id="PIRNR002854"/>
    </source>
</evidence>
<dbReference type="SUPFAM" id="SSF53850">
    <property type="entry name" value="Periplasmic binding protein-like II"/>
    <property type="match status" value="1"/>
</dbReference>
<gene>
    <name evidence="9" type="ORF">DNHGIG_09010</name>
</gene>
<keyword evidence="2 8" id="KW-0732">Signal</keyword>
<dbReference type="GO" id="GO:0016020">
    <property type="term" value="C:membrane"/>
    <property type="evidence" value="ECO:0007669"/>
    <property type="project" value="UniProtKB-SubCell"/>
</dbReference>
<keyword evidence="4" id="KW-0564">Palmitate</keyword>
<feature type="chain" id="PRO_5043618597" description="Lipoprotein" evidence="8">
    <location>
        <begin position="22"/>
        <end position="273"/>
    </location>
</feature>
<keyword evidence="5 6" id="KW-0449">Lipoprotein</keyword>
<name>A0AAV4LBY0_9BACL</name>
<sequence>MKKGKLFLSIAMILTSFLSGCGQQSSGESNKLSDNKLVIGVTAGPHEQIMEKVKEVAKKDGLDIEIKVFNDYVMPNIALSEKELDANSFQTKPYLEQFKKDRHLDLVDVFNTVTFPMGIYSNKIKNIKDIPNGAKLGVPNDPVNEERALQLFEKAGVIKMKQDNTGNHLTPKNIVENPKNVQFVELEASQIPRQLDELTAAAINTNFAIEHGFLPSRDAIFMEGKDSPYVNLVAVRTENKNDPVIKKLEKAYHSPEVKAFIEKQFKGSVIPSW</sequence>
<evidence type="ECO:0000256" key="3">
    <source>
        <dbReference type="ARBA" id="ARBA00023136"/>
    </source>
</evidence>
<dbReference type="NCBIfam" id="TIGR00363">
    <property type="entry name" value="MetQ/NlpA family lipoprotein"/>
    <property type="match status" value="1"/>
</dbReference>
<dbReference type="Gene3D" id="3.40.190.10">
    <property type="entry name" value="Periplasmic binding protein-like II"/>
    <property type="match status" value="2"/>
</dbReference>
<comment type="similarity">
    <text evidence="6">Belongs to the nlpA lipoprotein family.</text>
</comment>
<reference evidence="9" key="1">
    <citation type="journal article" date="2023" name="Int. J. Syst. Evol. Microbiol.">
        <title>Collibacillus ludicampi gen. nov., sp. nov., a new soil bacterium of the family Alicyclobacillaceae.</title>
        <authorList>
            <person name="Jojima T."/>
            <person name="Ioku Y."/>
            <person name="Fukuta Y."/>
            <person name="Shirasaka N."/>
            <person name="Matsumura Y."/>
            <person name="Mori M."/>
        </authorList>
    </citation>
    <scope>NUCLEOTIDE SEQUENCE</scope>
    <source>
        <strain evidence="9">TP075</strain>
    </source>
</reference>
<dbReference type="PIRSF" id="PIRSF002854">
    <property type="entry name" value="MetQ"/>
    <property type="match status" value="1"/>
</dbReference>
<comment type="caution">
    <text evidence="9">The sequence shown here is derived from an EMBL/GenBank/DDBJ whole genome shotgun (WGS) entry which is preliminary data.</text>
</comment>
<dbReference type="InterPro" id="IPR004872">
    <property type="entry name" value="Lipoprotein_NlpA"/>
</dbReference>
<dbReference type="Proteomes" id="UP001057291">
    <property type="component" value="Unassembled WGS sequence"/>
</dbReference>
<feature type="lipid moiety-binding region" description="S-diacylglycerol cysteine" evidence="7">
    <location>
        <position position="21"/>
    </location>
</feature>
<keyword evidence="10" id="KW-1185">Reference proteome</keyword>
<proteinExistence type="inferred from homology"/>
<dbReference type="PROSITE" id="PS51257">
    <property type="entry name" value="PROKAR_LIPOPROTEIN"/>
    <property type="match status" value="1"/>
</dbReference>
<comment type="subcellular location">
    <subcellularLocation>
        <location evidence="1">Membrane</location>
        <topology evidence="1">Lipid-anchor</topology>
    </subcellularLocation>
</comment>
<dbReference type="PANTHER" id="PTHR30429">
    <property type="entry name" value="D-METHIONINE-BINDING LIPOPROTEIN METQ"/>
    <property type="match status" value="1"/>
</dbReference>
<dbReference type="EMBL" id="BOQE01000001">
    <property type="protein sequence ID" value="GIM45352.1"/>
    <property type="molecule type" value="Genomic_DNA"/>
</dbReference>
<evidence type="ECO:0000313" key="9">
    <source>
        <dbReference type="EMBL" id="GIM45352.1"/>
    </source>
</evidence>
<accession>A0AAV4LBY0</accession>
<keyword evidence="3" id="KW-0472">Membrane</keyword>
<dbReference type="PANTHER" id="PTHR30429:SF1">
    <property type="entry name" value="D-METHIONINE-BINDING LIPOPROTEIN METQ-RELATED"/>
    <property type="match status" value="1"/>
</dbReference>
<evidence type="ECO:0000256" key="2">
    <source>
        <dbReference type="ARBA" id="ARBA00022729"/>
    </source>
</evidence>
<evidence type="ECO:0000256" key="1">
    <source>
        <dbReference type="ARBA" id="ARBA00004635"/>
    </source>
</evidence>
<evidence type="ECO:0000256" key="5">
    <source>
        <dbReference type="ARBA" id="ARBA00023288"/>
    </source>
</evidence>
<evidence type="ECO:0000256" key="4">
    <source>
        <dbReference type="ARBA" id="ARBA00023139"/>
    </source>
</evidence>
<evidence type="ECO:0000256" key="7">
    <source>
        <dbReference type="PIRSR" id="PIRSR002854-1"/>
    </source>
</evidence>